<dbReference type="InterPro" id="IPR002078">
    <property type="entry name" value="Sigma_54_int"/>
</dbReference>
<dbReference type="Pfam" id="PF00072">
    <property type="entry name" value="Response_reg"/>
    <property type="match status" value="1"/>
</dbReference>
<keyword evidence="2" id="KW-0067">ATP-binding</keyword>
<keyword evidence="10" id="KW-1185">Reference proteome</keyword>
<keyword evidence="5" id="KW-0804">Transcription</keyword>
<dbReference type="STRING" id="1499967.U27_00208"/>
<feature type="domain" description="Sigma-54 factor interaction" evidence="7">
    <location>
        <begin position="138"/>
        <end position="367"/>
    </location>
</feature>
<dbReference type="SUPFAM" id="SSF52172">
    <property type="entry name" value="CheY-like"/>
    <property type="match status" value="1"/>
</dbReference>
<keyword evidence="1" id="KW-0547">Nucleotide-binding</keyword>
<dbReference type="InterPro" id="IPR025662">
    <property type="entry name" value="Sigma_54_int_dom_ATP-bd_1"/>
</dbReference>
<dbReference type="InterPro" id="IPR003593">
    <property type="entry name" value="AAA+_ATPase"/>
</dbReference>
<dbReference type="PROSITE" id="PS50045">
    <property type="entry name" value="SIGMA54_INTERACT_4"/>
    <property type="match status" value="1"/>
</dbReference>
<dbReference type="InterPro" id="IPR001789">
    <property type="entry name" value="Sig_transdc_resp-reg_receiver"/>
</dbReference>
<evidence type="ECO:0000256" key="2">
    <source>
        <dbReference type="ARBA" id="ARBA00022840"/>
    </source>
</evidence>
<dbReference type="CDD" id="cd00009">
    <property type="entry name" value="AAA"/>
    <property type="match status" value="1"/>
</dbReference>
<dbReference type="InterPro" id="IPR011006">
    <property type="entry name" value="CheY-like_superfamily"/>
</dbReference>
<evidence type="ECO:0000256" key="5">
    <source>
        <dbReference type="ARBA" id="ARBA00023163"/>
    </source>
</evidence>
<dbReference type="Pfam" id="PF25601">
    <property type="entry name" value="AAA_lid_14"/>
    <property type="match status" value="1"/>
</dbReference>
<dbReference type="HOGENOM" id="CLU_000445_0_4_0"/>
<dbReference type="Pfam" id="PF02954">
    <property type="entry name" value="HTH_8"/>
    <property type="match status" value="1"/>
</dbReference>
<evidence type="ECO:0000313" key="9">
    <source>
        <dbReference type="EMBL" id="GAK60317.1"/>
    </source>
</evidence>
<dbReference type="GO" id="GO:0000160">
    <property type="term" value="P:phosphorelay signal transduction system"/>
    <property type="evidence" value="ECO:0007669"/>
    <property type="project" value="InterPro"/>
</dbReference>
<reference evidence="9" key="1">
    <citation type="journal article" date="2015" name="PeerJ">
        <title>First genomic representation of candidate bacterial phylum KSB3 points to enhanced environmental sensing as a trigger of wastewater bulking.</title>
        <authorList>
            <person name="Sekiguchi Y."/>
            <person name="Ohashi A."/>
            <person name="Parks D.H."/>
            <person name="Yamauchi T."/>
            <person name="Tyson G.W."/>
            <person name="Hugenholtz P."/>
        </authorList>
    </citation>
    <scope>NUCLEOTIDE SEQUENCE [LARGE SCALE GENOMIC DNA]</scope>
</reference>
<sequence>MKNALIIDDDKNILTTLEIYLEELGFSVQTAITGSEGVEKFIKQKPEMVFLDMKLPDLNGLEVLKKIMETDIPTNVIIITAYAAIDTAVKAIKQGAFEYLPKPFTPAQIDHLVGMVEKVRSLEAEIRSLKGIVQEGELTTRSRKMHALLNMARQVAETNAAILITGESGTGKGLLARLIHDWSSRAGKPFITVDCAVLQENLLESDLFGHKKGAFTGALQDKVGKLNLADGGSVFLDEISEMAPAIQAKFLRFLQYKEFERVGDPTNIRVDVRVITATNRNLEELVQIGAFRQDLLFRLNVVEIDLPPLRDRPEDIDILADQYLQRFSKLYKKPVQEISADVLQVFQHYSWPGNVRELVNVIERGTILCRGKQLLLADLPAHIVDCKIKNSSQSELQNLVELEKTHIQRVLASTTSMEEAARILGIDPATLWRKRKKYHLD</sequence>
<feature type="domain" description="Response regulatory" evidence="8">
    <location>
        <begin position="3"/>
        <end position="117"/>
    </location>
</feature>
<evidence type="ECO:0000256" key="1">
    <source>
        <dbReference type="ARBA" id="ARBA00022741"/>
    </source>
</evidence>
<evidence type="ECO:0000256" key="3">
    <source>
        <dbReference type="ARBA" id="ARBA00023015"/>
    </source>
</evidence>
<dbReference type="InterPro" id="IPR002197">
    <property type="entry name" value="HTH_Fis"/>
</dbReference>
<dbReference type="InterPro" id="IPR025943">
    <property type="entry name" value="Sigma_54_int_dom_ATP-bd_2"/>
</dbReference>
<evidence type="ECO:0000313" key="10">
    <source>
        <dbReference type="Proteomes" id="UP000030661"/>
    </source>
</evidence>
<dbReference type="Gene3D" id="3.40.50.300">
    <property type="entry name" value="P-loop containing nucleotide triphosphate hydrolases"/>
    <property type="match status" value="1"/>
</dbReference>
<dbReference type="InterPro" id="IPR058031">
    <property type="entry name" value="AAA_lid_NorR"/>
</dbReference>
<dbReference type="PROSITE" id="PS00688">
    <property type="entry name" value="SIGMA54_INTERACT_3"/>
    <property type="match status" value="1"/>
</dbReference>
<dbReference type="SUPFAM" id="SSF46689">
    <property type="entry name" value="Homeodomain-like"/>
    <property type="match status" value="1"/>
</dbReference>
<dbReference type="Gene3D" id="1.10.8.60">
    <property type="match status" value="1"/>
</dbReference>
<keyword evidence="4 9" id="KW-0238">DNA-binding</keyword>
<dbReference type="Pfam" id="PF00158">
    <property type="entry name" value="Sigma54_activat"/>
    <property type="match status" value="1"/>
</dbReference>
<evidence type="ECO:0000259" key="8">
    <source>
        <dbReference type="PROSITE" id="PS50110"/>
    </source>
</evidence>
<evidence type="ECO:0000256" key="6">
    <source>
        <dbReference type="PROSITE-ProRule" id="PRU00169"/>
    </source>
</evidence>
<dbReference type="GO" id="GO:0005524">
    <property type="term" value="F:ATP binding"/>
    <property type="evidence" value="ECO:0007669"/>
    <property type="project" value="UniProtKB-KW"/>
</dbReference>
<dbReference type="PROSITE" id="PS00675">
    <property type="entry name" value="SIGMA54_INTERACT_1"/>
    <property type="match status" value="1"/>
</dbReference>
<dbReference type="SUPFAM" id="SSF52540">
    <property type="entry name" value="P-loop containing nucleoside triphosphate hydrolases"/>
    <property type="match status" value="1"/>
</dbReference>
<dbReference type="EMBL" id="DF820472">
    <property type="protein sequence ID" value="GAK60317.1"/>
    <property type="molecule type" value="Genomic_DNA"/>
</dbReference>
<dbReference type="InterPro" id="IPR009057">
    <property type="entry name" value="Homeodomain-like_sf"/>
</dbReference>
<dbReference type="SMART" id="SM00382">
    <property type="entry name" value="AAA"/>
    <property type="match status" value="1"/>
</dbReference>
<dbReference type="AlphaFoldDB" id="A0A081C6W2"/>
<evidence type="ECO:0000256" key="4">
    <source>
        <dbReference type="ARBA" id="ARBA00023125"/>
    </source>
</evidence>
<dbReference type="PROSITE" id="PS00676">
    <property type="entry name" value="SIGMA54_INTERACT_2"/>
    <property type="match status" value="1"/>
</dbReference>
<dbReference type="Gene3D" id="3.40.50.2300">
    <property type="match status" value="1"/>
</dbReference>
<dbReference type="Proteomes" id="UP000030661">
    <property type="component" value="Unassembled WGS sequence"/>
</dbReference>
<proteinExistence type="predicted"/>
<dbReference type="PANTHER" id="PTHR32071">
    <property type="entry name" value="TRANSCRIPTIONAL REGULATORY PROTEIN"/>
    <property type="match status" value="1"/>
</dbReference>
<keyword evidence="3" id="KW-0805">Transcription regulation</keyword>
<dbReference type="Gene3D" id="1.10.10.60">
    <property type="entry name" value="Homeodomain-like"/>
    <property type="match status" value="1"/>
</dbReference>
<name>A0A081C6W2_VECG1</name>
<accession>A0A081C6W2</accession>
<evidence type="ECO:0000259" key="7">
    <source>
        <dbReference type="PROSITE" id="PS50045"/>
    </source>
</evidence>
<dbReference type="SMART" id="SM00448">
    <property type="entry name" value="REC"/>
    <property type="match status" value="1"/>
</dbReference>
<dbReference type="InterPro" id="IPR025944">
    <property type="entry name" value="Sigma_54_int_dom_CS"/>
</dbReference>
<gene>
    <name evidence="9" type="ORF">U27_00208</name>
</gene>
<feature type="modified residue" description="4-aspartylphosphate" evidence="6">
    <location>
        <position position="52"/>
    </location>
</feature>
<organism evidence="9">
    <name type="scientific">Vecturithrix granuli</name>
    <dbReference type="NCBI Taxonomy" id="1499967"/>
    <lineage>
        <taxon>Bacteria</taxon>
        <taxon>Candidatus Moduliflexota</taxon>
        <taxon>Candidatus Vecturitrichia</taxon>
        <taxon>Candidatus Vecturitrichales</taxon>
        <taxon>Candidatus Vecturitrichaceae</taxon>
        <taxon>Candidatus Vecturithrix</taxon>
    </lineage>
</organism>
<dbReference type="PROSITE" id="PS50110">
    <property type="entry name" value="RESPONSE_REGULATORY"/>
    <property type="match status" value="1"/>
</dbReference>
<dbReference type="InterPro" id="IPR027417">
    <property type="entry name" value="P-loop_NTPase"/>
</dbReference>
<dbReference type="PANTHER" id="PTHR32071:SF119">
    <property type="entry name" value="SIGMA L-DEPENDENT TRANSCRIPTIONAL REGULATOR YPLP-RELATED"/>
    <property type="match status" value="1"/>
</dbReference>
<keyword evidence="6" id="KW-0597">Phosphoprotein</keyword>
<dbReference type="GO" id="GO:0043565">
    <property type="term" value="F:sequence-specific DNA binding"/>
    <property type="evidence" value="ECO:0007669"/>
    <property type="project" value="InterPro"/>
</dbReference>
<dbReference type="FunFam" id="3.40.50.300:FF:000006">
    <property type="entry name" value="DNA-binding transcriptional regulator NtrC"/>
    <property type="match status" value="1"/>
</dbReference>
<dbReference type="eggNOG" id="COG2204">
    <property type="taxonomic scope" value="Bacteria"/>
</dbReference>
<dbReference type="GO" id="GO:0006355">
    <property type="term" value="P:regulation of DNA-templated transcription"/>
    <property type="evidence" value="ECO:0007669"/>
    <property type="project" value="InterPro"/>
</dbReference>
<protein>
    <submittedName>
        <fullName evidence="9">Sigma-54 dependent DNA-binding response regulator</fullName>
    </submittedName>
</protein>